<name>A0ABD6JJJ6_STAAU</name>
<gene>
    <name evidence="1" type="ORF">GZ130_12730</name>
</gene>
<sequence length="70" mass="8117">MLYGLFTFTQLYGLYPETLELLEKNINAFLSSEEATNLKLVNITIKEIEERTFPNNEEEFNAILTLSVNK</sequence>
<dbReference type="EMBL" id="JAAFLG010000037">
    <property type="protein sequence ID" value="NDP57440.1"/>
    <property type="molecule type" value="Genomic_DNA"/>
</dbReference>
<evidence type="ECO:0000313" key="1">
    <source>
        <dbReference type="EMBL" id="NDP57440.1"/>
    </source>
</evidence>
<protein>
    <submittedName>
        <fullName evidence="1">Uncharacterized protein</fullName>
    </submittedName>
</protein>
<proteinExistence type="predicted"/>
<comment type="caution">
    <text evidence="1">The sequence shown here is derived from an EMBL/GenBank/DDBJ whole genome shotgun (WGS) entry which is preliminary data.</text>
</comment>
<dbReference type="Proteomes" id="UP000466646">
    <property type="component" value="Unassembled WGS sequence"/>
</dbReference>
<accession>A0ABD6JJJ6</accession>
<dbReference type="RefSeq" id="WP_109038806.1">
    <property type="nucleotide sequence ID" value="NZ_CP029166.1"/>
</dbReference>
<evidence type="ECO:0000313" key="2">
    <source>
        <dbReference type="Proteomes" id="UP000466646"/>
    </source>
</evidence>
<organism evidence="1 2">
    <name type="scientific">Staphylococcus aureus</name>
    <dbReference type="NCBI Taxonomy" id="1280"/>
    <lineage>
        <taxon>Bacteria</taxon>
        <taxon>Bacillati</taxon>
        <taxon>Bacillota</taxon>
        <taxon>Bacilli</taxon>
        <taxon>Bacillales</taxon>
        <taxon>Staphylococcaceae</taxon>
        <taxon>Staphylococcus</taxon>
    </lineage>
</organism>
<dbReference type="AlphaFoldDB" id="A0ABD6JJJ6"/>
<reference evidence="1 2" key="1">
    <citation type="submission" date="2020-01" db="EMBL/GenBank/DDBJ databases">
        <title>Analysis of Virulence and Antimicrobial Resistance Gene Carriage in Staphylococcus aureus Infections in Equids Using Whole Genome Sequencing.</title>
        <authorList>
            <person name="Little S.V."/>
            <person name="Hillhouse A.E."/>
            <person name="Cohen N.D."/>
            <person name="Lawhon S.D."/>
            <person name="Bryan L.K."/>
        </authorList>
    </citation>
    <scope>NUCLEOTIDE SEQUENCE [LARGE SCALE GENOMIC DNA]</scope>
    <source>
        <strain evidence="1 2">61-017</strain>
    </source>
</reference>